<dbReference type="EMBL" id="CADEAL010000878">
    <property type="protein sequence ID" value="CAB1426296.1"/>
    <property type="molecule type" value="Genomic_DNA"/>
</dbReference>
<gene>
    <name evidence="4" type="ORF">PLEPLA_LOCUS14232</name>
</gene>
<protein>
    <recommendedName>
        <fullName evidence="3">Peptidase S1 domain-containing protein</fullName>
    </recommendedName>
</protein>
<dbReference type="InterPro" id="IPR001254">
    <property type="entry name" value="Trypsin_dom"/>
</dbReference>
<keyword evidence="1" id="KW-1015">Disulfide bond</keyword>
<dbReference type="PROSITE" id="PS50240">
    <property type="entry name" value="TRYPSIN_DOM"/>
    <property type="match status" value="1"/>
</dbReference>
<dbReference type="InterPro" id="IPR018114">
    <property type="entry name" value="TRYPSIN_HIS"/>
</dbReference>
<dbReference type="Pfam" id="PF00089">
    <property type="entry name" value="Trypsin"/>
    <property type="match status" value="1"/>
</dbReference>
<evidence type="ECO:0000313" key="4">
    <source>
        <dbReference type="EMBL" id="CAB1426296.1"/>
    </source>
</evidence>
<name>A0A9N7U9E5_PLEPL</name>
<dbReference type="SMART" id="SM00020">
    <property type="entry name" value="Tryp_SPc"/>
    <property type="match status" value="1"/>
</dbReference>
<dbReference type="GO" id="GO:0004252">
    <property type="term" value="F:serine-type endopeptidase activity"/>
    <property type="evidence" value="ECO:0007669"/>
    <property type="project" value="InterPro"/>
</dbReference>
<dbReference type="PANTHER" id="PTHR24271">
    <property type="entry name" value="KALLIKREIN-RELATED"/>
    <property type="match status" value="1"/>
</dbReference>
<proteinExistence type="predicted"/>
<feature type="domain" description="Peptidase S1" evidence="3">
    <location>
        <begin position="27"/>
        <end position="254"/>
    </location>
</feature>
<dbReference type="SUPFAM" id="SSF50494">
    <property type="entry name" value="Trypsin-like serine proteases"/>
    <property type="match status" value="1"/>
</dbReference>
<reference evidence="4" key="1">
    <citation type="submission" date="2020-03" db="EMBL/GenBank/DDBJ databases">
        <authorList>
            <person name="Weist P."/>
        </authorList>
    </citation>
    <scope>NUCLEOTIDE SEQUENCE</scope>
</reference>
<evidence type="ECO:0000256" key="1">
    <source>
        <dbReference type="ARBA" id="ARBA00023157"/>
    </source>
</evidence>
<dbReference type="AlphaFoldDB" id="A0A9N7U9E5"/>
<dbReference type="PRINTS" id="PR00722">
    <property type="entry name" value="CHYMOTRYPSIN"/>
</dbReference>
<comment type="caution">
    <text evidence="4">The sequence shown here is derived from an EMBL/GenBank/DDBJ whole genome shotgun (WGS) entry which is preliminary data.</text>
</comment>
<dbReference type="Gene3D" id="2.40.10.10">
    <property type="entry name" value="Trypsin-like serine proteases"/>
    <property type="match status" value="1"/>
</dbReference>
<dbReference type="InterPro" id="IPR009003">
    <property type="entry name" value="Peptidase_S1_PA"/>
</dbReference>
<sequence>MARLTTLLFAMWLGVTVSTVVDLEKRIYGGQECGPKECRYHVKLIPTDTNGKRYLCGGSLISDQWILTAAHCYEPGWTFTAYIGGNPGPPTGVRIRAPPKIYNDGQQHDLMLLKLPKAVGIKPVRLPLCRFRPKIAALVQVAGHASTQAFPNKTRIPGSSPTLQCADMNIVNCQVLIRRMNVTHYKELKHNQWICAFRDRVDICPGDSGGGVVYNHRIYGVIARGHPDVVCGIPAIFMDLCHPQYLKWIKDTIKKPKSKCCFSG</sequence>
<dbReference type="Proteomes" id="UP001153269">
    <property type="component" value="Unassembled WGS sequence"/>
</dbReference>
<dbReference type="GO" id="GO:0006508">
    <property type="term" value="P:proteolysis"/>
    <property type="evidence" value="ECO:0007669"/>
    <property type="project" value="InterPro"/>
</dbReference>
<dbReference type="PANTHER" id="PTHR24271:SF96">
    <property type="entry name" value="GRANZYME A-RELATED"/>
    <property type="match status" value="1"/>
</dbReference>
<keyword evidence="2" id="KW-0732">Signal</keyword>
<evidence type="ECO:0000256" key="2">
    <source>
        <dbReference type="SAM" id="SignalP"/>
    </source>
</evidence>
<organism evidence="4 5">
    <name type="scientific">Pleuronectes platessa</name>
    <name type="common">European plaice</name>
    <dbReference type="NCBI Taxonomy" id="8262"/>
    <lineage>
        <taxon>Eukaryota</taxon>
        <taxon>Metazoa</taxon>
        <taxon>Chordata</taxon>
        <taxon>Craniata</taxon>
        <taxon>Vertebrata</taxon>
        <taxon>Euteleostomi</taxon>
        <taxon>Actinopterygii</taxon>
        <taxon>Neopterygii</taxon>
        <taxon>Teleostei</taxon>
        <taxon>Neoteleostei</taxon>
        <taxon>Acanthomorphata</taxon>
        <taxon>Carangaria</taxon>
        <taxon>Pleuronectiformes</taxon>
        <taxon>Pleuronectoidei</taxon>
        <taxon>Pleuronectidae</taxon>
        <taxon>Pleuronectes</taxon>
    </lineage>
</organism>
<dbReference type="InterPro" id="IPR043504">
    <property type="entry name" value="Peptidase_S1_PA_chymotrypsin"/>
</dbReference>
<evidence type="ECO:0000313" key="5">
    <source>
        <dbReference type="Proteomes" id="UP001153269"/>
    </source>
</evidence>
<accession>A0A9N7U9E5</accession>
<feature type="chain" id="PRO_5040439083" description="Peptidase S1 domain-containing protein" evidence="2">
    <location>
        <begin position="19"/>
        <end position="264"/>
    </location>
</feature>
<dbReference type="PROSITE" id="PS00134">
    <property type="entry name" value="TRYPSIN_HIS"/>
    <property type="match status" value="1"/>
</dbReference>
<keyword evidence="5" id="KW-1185">Reference proteome</keyword>
<dbReference type="InterPro" id="IPR001314">
    <property type="entry name" value="Peptidase_S1A"/>
</dbReference>
<feature type="signal peptide" evidence="2">
    <location>
        <begin position="1"/>
        <end position="18"/>
    </location>
</feature>
<evidence type="ECO:0000259" key="3">
    <source>
        <dbReference type="PROSITE" id="PS50240"/>
    </source>
</evidence>